<feature type="compositionally biased region" description="Low complexity" evidence="1">
    <location>
        <begin position="85"/>
        <end position="102"/>
    </location>
</feature>
<accession>A0A448ZN85</accession>
<dbReference type="EMBL" id="CAACVS010000555">
    <property type="protein sequence ID" value="VEU43502.1"/>
    <property type="molecule type" value="Genomic_DNA"/>
</dbReference>
<keyword evidence="5" id="KW-1185">Reference proteome</keyword>
<sequence>MRLLSLICAPAAILIAKNVVAFAPRTSRIGTSRGGTDVIFGKEPSDSSRLTRVNVLFAQEDNINSIDESATSDAVAEKYGFDQKTTSQQQTAMPPATQQTQSDRLRRSLDESAKFKVRNDARFTWLSTLLVSGVYAYGCLAPDGEPFLGSLGIPSGGIVGGVAGVFFSLISIVLFFAPELFAKKR</sequence>
<evidence type="ECO:0000313" key="5">
    <source>
        <dbReference type="Proteomes" id="UP000291116"/>
    </source>
</evidence>
<protein>
    <submittedName>
        <fullName evidence="4">Uncharacterized protein</fullName>
    </submittedName>
</protein>
<keyword evidence="2" id="KW-1133">Transmembrane helix</keyword>
<keyword evidence="2" id="KW-0812">Transmembrane</keyword>
<feature type="signal peptide" evidence="3">
    <location>
        <begin position="1"/>
        <end position="21"/>
    </location>
</feature>
<gene>
    <name evidence="4" type="ORF">PSNMU_V1.4_AUG-EV-PASAV3_0105310</name>
</gene>
<keyword evidence="3" id="KW-0732">Signal</keyword>
<feature type="chain" id="PRO_5019418781" evidence="3">
    <location>
        <begin position="22"/>
        <end position="185"/>
    </location>
</feature>
<evidence type="ECO:0000256" key="3">
    <source>
        <dbReference type="SAM" id="SignalP"/>
    </source>
</evidence>
<name>A0A448ZN85_9STRA</name>
<feature type="region of interest" description="Disordered" evidence="1">
    <location>
        <begin position="84"/>
        <end position="104"/>
    </location>
</feature>
<keyword evidence="2" id="KW-0472">Membrane</keyword>
<evidence type="ECO:0000256" key="2">
    <source>
        <dbReference type="SAM" id="Phobius"/>
    </source>
</evidence>
<proteinExistence type="predicted"/>
<organism evidence="4 5">
    <name type="scientific">Pseudo-nitzschia multistriata</name>
    <dbReference type="NCBI Taxonomy" id="183589"/>
    <lineage>
        <taxon>Eukaryota</taxon>
        <taxon>Sar</taxon>
        <taxon>Stramenopiles</taxon>
        <taxon>Ochrophyta</taxon>
        <taxon>Bacillariophyta</taxon>
        <taxon>Bacillariophyceae</taxon>
        <taxon>Bacillariophycidae</taxon>
        <taxon>Bacillariales</taxon>
        <taxon>Bacillariaceae</taxon>
        <taxon>Pseudo-nitzschia</taxon>
    </lineage>
</organism>
<evidence type="ECO:0000313" key="4">
    <source>
        <dbReference type="EMBL" id="VEU43502.1"/>
    </source>
</evidence>
<reference evidence="4 5" key="1">
    <citation type="submission" date="2019-01" db="EMBL/GenBank/DDBJ databases">
        <authorList>
            <person name="Ferrante I. M."/>
        </authorList>
    </citation>
    <scope>NUCLEOTIDE SEQUENCE [LARGE SCALE GENOMIC DNA]</scope>
    <source>
        <strain evidence="4 5">B856</strain>
    </source>
</reference>
<evidence type="ECO:0000256" key="1">
    <source>
        <dbReference type="SAM" id="MobiDB-lite"/>
    </source>
</evidence>
<feature type="transmembrane region" description="Helical" evidence="2">
    <location>
        <begin position="156"/>
        <end position="177"/>
    </location>
</feature>
<dbReference type="Proteomes" id="UP000291116">
    <property type="component" value="Unassembled WGS sequence"/>
</dbReference>
<dbReference type="AlphaFoldDB" id="A0A448ZN85"/>